<dbReference type="GO" id="GO:0046872">
    <property type="term" value="F:metal ion binding"/>
    <property type="evidence" value="ECO:0007669"/>
    <property type="project" value="UniProtKB-KW"/>
</dbReference>
<dbReference type="SUPFAM" id="SSF51197">
    <property type="entry name" value="Clavaminate synthase-like"/>
    <property type="match status" value="1"/>
</dbReference>
<dbReference type="InterPro" id="IPR003819">
    <property type="entry name" value="TauD/TfdA-like"/>
</dbReference>
<organism evidence="8 9">
    <name type="scientific">Calocera cornea HHB12733</name>
    <dbReference type="NCBI Taxonomy" id="1353952"/>
    <lineage>
        <taxon>Eukaryota</taxon>
        <taxon>Fungi</taxon>
        <taxon>Dikarya</taxon>
        <taxon>Basidiomycota</taxon>
        <taxon>Agaricomycotina</taxon>
        <taxon>Dacrymycetes</taxon>
        <taxon>Dacrymycetales</taxon>
        <taxon>Dacrymycetaceae</taxon>
        <taxon>Calocera</taxon>
    </lineage>
</organism>
<evidence type="ECO:0000256" key="6">
    <source>
        <dbReference type="SAM" id="MobiDB-lite"/>
    </source>
</evidence>
<dbReference type="PANTHER" id="PTHR30468:SF31">
    <property type="entry name" value="ALPHA-KETOGLUTARATE-DEPENDENT SULFONATE DIOXYGENASE-RELATED"/>
    <property type="match status" value="1"/>
</dbReference>
<dbReference type="FunFam" id="3.60.130.10:FF:000003">
    <property type="entry name" value="Alpha-ketoglutarate-dependent taurine dioxygenase"/>
    <property type="match status" value="1"/>
</dbReference>
<evidence type="ECO:0000313" key="9">
    <source>
        <dbReference type="Proteomes" id="UP000076842"/>
    </source>
</evidence>
<evidence type="ECO:0000256" key="4">
    <source>
        <dbReference type="ARBA" id="ARBA00023002"/>
    </source>
</evidence>
<dbReference type="AlphaFoldDB" id="A0A165IWC4"/>
<dbReference type="InParanoid" id="A0A165IWC4"/>
<keyword evidence="5" id="KW-0408">Iron</keyword>
<evidence type="ECO:0000259" key="7">
    <source>
        <dbReference type="Pfam" id="PF02668"/>
    </source>
</evidence>
<proteinExistence type="inferred from homology"/>
<dbReference type="STRING" id="1353952.A0A165IWC4"/>
<dbReference type="OrthoDB" id="10257314at2759"/>
<protein>
    <submittedName>
        <fullName evidence="8">TauD-domain-containing protein</fullName>
    </submittedName>
</protein>
<evidence type="ECO:0000256" key="5">
    <source>
        <dbReference type="ARBA" id="ARBA00023004"/>
    </source>
</evidence>
<dbReference type="GO" id="GO:0005737">
    <property type="term" value="C:cytoplasm"/>
    <property type="evidence" value="ECO:0007669"/>
    <property type="project" value="TreeGrafter"/>
</dbReference>
<feature type="region of interest" description="Disordered" evidence="6">
    <location>
        <begin position="358"/>
        <end position="378"/>
    </location>
</feature>
<keyword evidence="2" id="KW-0479">Metal-binding</keyword>
<dbReference type="GO" id="GO:0016706">
    <property type="term" value="F:2-oxoglutarate-dependent dioxygenase activity"/>
    <property type="evidence" value="ECO:0007669"/>
    <property type="project" value="TreeGrafter"/>
</dbReference>
<dbReference type="FunCoup" id="A0A165IWC4">
    <property type="interactions" value="268"/>
</dbReference>
<keyword evidence="3" id="KW-0223">Dioxygenase</keyword>
<dbReference type="Proteomes" id="UP000076842">
    <property type="component" value="Unassembled WGS sequence"/>
</dbReference>
<comment type="similarity">
    <text evidence="1">Belongs to the TfdA dioxygenase family.</text>
</comment>
<feature type="domain" description="TauD/TfdA-like" evidence="7">
    <location>
        <begin position="63"/>
        <end position="328"/>
    </location>
</feature>
<evidence type="ECO:0000256" key="2">
    <source>
        <dbReference type="ARBA" id="ARBA00022723"/>
    </source>
</evidence>
<name>A0A165IWC4_9BASI</name>
<accession>A0A165IWC4</accession>
<evidence type="ECO:0000256" key="3">
    <source>
        <dbReference type="ARBA" id="ARBA00022964"/>
    </source>
</evidence>
<dbReference type="InterPro" id="IPR051323">
    <property type="entry name" value="AtsK-like"/>
</dbReference>
<evidence type="ECO:0000256" key="1">
    <source>
        <dbReference type="ARBA" id="ARBA00005896"/>
    </source>
</evidence>
<dbReference type="InterPro" id="IPR042098">
    <property type="entry name" value="TauD-like_sf"/>
</dbReference>
<dbReference type="Pfam" id="PF02668">
    <property type="entry name" value="TauD"/>
    <property type="match status" value="1"/>
</dbReference>
<dbReference type="Gene3D" id="3.60.130.10">
    <property type="entry name" value="Clavaminate synthase-like"/>
    <property type="match status" value="1"/>
</dbReference>
<dbReference type="PANTHER" id="PTHR30468">
    <property type="entry name" value="ALPHA-KETOGLUTARATE-DEPENDENT SULFONATE DIOXYGENASE"/>
    <property type="match status" value="1"/>
</dbReference>
<keyword evidence="9" id="KW-1185">Reference proteome</keyword>
<sequence>MSTEAKPVPAHKNFDKSSYDYKEFLPTWPKYNYDPHVELDVKDKGFLADPEMKALLGAATKRDDMTPTIGTTLEGIDIRQLSDEQKNELALLTAQRGVVVFHKQEARIYDMVKLAEYYGPLHIHSTTGIPEDPALKGVHIVWNDGTKPHDWINFDRGIAGWHSDQTYEINTPGLTSLKVITAPETGGDTLWASGYAVYSSFSPQFQKYLETLSALHSSDVQKKQALDRGVHIRRPQTDCIHPVVRVHPVTGLKSLFVNSGYTRRIVGIPKAESDAVLAFLFSMVSASNEYQVRVRWGKDTICFWDNRCCWHTATYDFYPMKRHGLRATPVGERPMSVEQYEAKFGKKAKDWYKEKMRALGEPVDDQPPKEVSKIAGAD</sequence>
<dbReference type="EMBL" id="KV423926">
    <property type="protein sequence ID" value="KZT61064.1"/>
    <property type="molecule type" value="Genomic_DNA"/>
</dbReference>
<reference evidence="8 9" key="1">
    <citation type="journal article" date="2016" name="Mol. Biol. Evol.">
        <title>Comparative Genomics of Early-Diverging Mushroom-Forming Fungi Provides Insights into the Origins of Lignocellulose Decay Capabilities.</title>
        <authorList>
            <person name="Nagy L.G."/>
            <person name="Riley R."/>
            <person name="Tritt A."/>
            <person name="Adam C."/>
            <person name="Daum C."/>
            <person name="Floudas D."/>
            <person name="Sun H."/>
            <person name="Yadav J.S."/>
            <person name="Pangilinan J."/>
            <person name="Larsson K.H."/>
            <person name="Matsuura K."/>
            <person name="Barry K."/>
            <person name="Labutti K."/>
            <person name="Kuo R."/>
            <person name="Ohm R.A."/>
            <person name="Bhattacharya S.S."/>
            <person name="Shirouzu T."/>
            <person name="Yoshinaga Y."/>
            <person name="Martin F.M."/>
            <person name="Grigoriev I.V."/>
            <person name="Hibbett D.S."/>
        </authorList>
    </citation>
    <scope>NUCLEOTIDE SEQUENCE [LARGE SCALE GENOMIC DNA]</scope>
    <source>
        <strain evidence="8 9">HHB12733</strain>
    </source>
</reference>
<evidence type="ECO:0000313" key="8">
    <source>
        <dbReference type="EMBL" id="KZT61064.1"/>
    </source>
</evidence>
<keyword evidence="4" id="KW-0560">Oxidoreductase</keyword>
<gene>
    <name evidence="8" type="ORF">CALCODRAFT_464715</name>
</gene>